<proteinExistence type="predicted"/>
<organism evidence="2 3">
    <name type="scientific">Pyrococcus horikoshii</name>
    <dbReference type="NCBI Taxonomy" id="53953"/>
    <lineage>
        <taxon>Archaea</taxon>
        <taxon>Methanobacteriati</taxon>
        <taxon>Methanobacteriota</taxon>
        <taxon>Thermococci</taxon>
        <taxon>Thermococcales</taxon>
        <taxon>Thermococcaceae</taxon>
        <taxon>Pyrococcus</taxon>
    </lineage>
</organism>
<dbReference type="AlphaFoldDB" id="A0A832SN21"/>
<protein>
    <submittedName>
        <fullName evidence="2">Uncharacterized protein</fullName>
    </submittedName>
</protein>
<evidence type="ECO:0000313" key="2">
    <source>
        <dbReference type="EMBL" id="HII61362.1"/>
    </source>
</evidence>
<evidence type="ECO:0000313" key="3">
    <source>
        <dbReference type="Proteomes" id="UP000617544"/>
    </source>
</evidence>
<evidence type="ECO:0000256" key="1">
    <source>
        <dbReference type="SAM" id="Coils"/>
    </source>
</evidence>
<dbReference type="Proteomes" id="UP000617544">
    <property type="component" value="Unassembled WGS sequence"/>
</dbReference>
<sequence>MKVTIKPDKGFGKITFELDDYIANEILKLGEEFKVPIERILQIIIFSEFKKPSSSNIEKAEEEIKKLEKKVWNLEMEFAPLKFKAYNVTQENKLLAIEVSGLLAENVQLKRFLKMKIDRNVELRKIISYYMGV</sequence>
<gene>
    <name evidence="2" type="ORF">HA331_06425</name>
</gene>
<reference evidence="2" key="1">
    <citation type="journal article" date="2020" name="bioRxiv">
        <title>A rank-normalized archaeal taxonomy based on genome phylogeny resolves widespread incomplete and uneven classifications.</title>
        <authorList>
            <person name="Rinke C."/>
            <person name="Chuvochina M."/>
            <person name="Mussig A.J."/>
            <person name="Chaumeil P.-A."/>
            <person name="Waite D.W."/>
            <person name="Whitman W.B."/>
            <person name="Parks D.H."/>
            <person name="Hugenholtz P."/>
        </authorList>
    </citation>
    <scope>NUCLEOTIDE SEQUENCE</scope>
    <source>
        <strain evidence="2">UBA8834</strain>
    </source>
</reference>
<dbReference type="OMA" id="WAPLRYK"/>
<feature type="coiled-coil region" evidence="1">
    <location>
        <begin position="50"/>
        <end position="77"/>
    </location>
</feature>
<name>A0A832SN21_PYRHR</name>
<keyword evidence="1" id="KW-0175">Coiled coil</keyword>
<accession>A0A832SN21</accession>
<dbReference type="EMBL" id="DUJN01000006">
    <property type="protein sequence ID" value="HII61362.1"/>
    <property type="molecule type" value="Genomic_DNA"/>
</dbReference>
<dbReference type="GeneID" id="1443036"/>
<dbReference type="RefSeq" id="WP_010884801.1">
    <property type="nucleotide sequence ID" value="NZ_DUJN01000006.1"/>
</dbReference>
<comment type="caution">
    <text evidence="2">The sequence shown here is derived from an EMBL/GenBank/DDBJ whole genome shotgun (WGS) entry which is preliminary data.</text>
</comment>